<comment type="catalytic activity">
    <reaction evidence="1">
        <text>a 1,2-diacyl-sn-glycero-3-phosphocholine + H2O = a 1,2-diacyl-sn-glycero-3-phosphate + choline + H(+)</text>
        <dbReference type="Rhea" id="RHEA:14445"/>
        <dbReference type="ChEBI" id="CHEBI:15354"/>
        <dbReference type="ChEBI" id="CHEBI:15377"/>
        <dbReference type="ChEBI" id="CHEBI:15378"/>
        <dbReference type="ChEBI" id="CHEBI:57643"/>
        <dbReference type="ChEBI" id="CHEBI:58608"/>
        <dbReference type="EC" id="3.1.4.4"/>
    </reaction>
</comment>
<dbReference type="Pfam" id="PF13091">
    <property type="entry name" value="PLDc_2"/>
    <property type="match status" value="2"/>
</dbReference>
<organism evidence="8 9">
    <name type="scientific">Estrella lausannensis</name>
    <dbReference type="NCBI Taxonomy" id="483423"/>
    <lineage>
        <taxon>Bacteria</taxon>
        <taxon>Pseudomonadati</taxon>
        <taxon>Chlamydiota</taxon>
        <taxon>Chlamydiia</taxon>
        <taxon>Parachlamydiales</taxon>
        <taxon>Candidatus Criblamydiaceae</taxon>
        <taxon>Estrella</taxon>
    </lineage>
</organism>
<keyword evidence="9" id="KW-1185">Reference proteome</keyword>
<evidence type="ECO:0000256" key="5">
    <source>
        <dbReference type="ARBA" id="ARBA00022963"/>
    </source>
</evidence>
<protein>
    <recommendedName>
        <fullName evidence="3">phospholipase D</fullName>
        <ecNumber evidence="3">3.1.4.4</ecNumber>
    </recommendedName>
</protein>
<dbReference type="CDD" id="cd09116">
    <property type="entry name" value="PLDc_Nuc_like"/>
    <property type="match status" value="1"/>
</dbReference>
<dbReference type="PROSITE" id="PS50035">
    <property type="entry name" value="PLD"/>
    <property type="match status" value="2"/>
</dbReference>
<evidence type="ECO:0000313" key="9">
    <source>
        <dbReference type="Proteomes" id="UP000220251"/>
    </source>
</evidence>
<feature type="domain" description="PLD phosphodiesterase" evidence="7">
    <location>
        <begin position="279"/>
        <end position="306"/>
    </location>
</feature>
<dbReference type="EC" id="3.1.4.4" evidence="3"/>
<keyword evidence="5" id="KW-0442">Lipid degradation</keyword>
<dbReference type="SUPFAM" id="SSF56024">
    <property type="entry name" value="Phospholipase D/nuclease"/>
    <property type="match status" value="2"/>
</dbReference>
<evidence type="ECO:0000259" key="7">
    <source>
        <dbReference type="PROSITE" id="PS50035"/>
    </source>
</evidence>
<evidence type="ECO:0000256" key="2">
    <source>
        <dbReference type="ARBA" id="ARBA00008664"/>
    </source>
</evidence>
<dbReference type="RefSeq" id="WP_098039316.1">
    <property type="nucleotide sequence ID" value="NZ_CWGJ01000028.1"/>
</dbReference>
<keyword evidence="4 8" id="KW-0378">Hydrolase</keyword>
<dbReference type="InterPro" id="IPR051406">
    <property type="entry name" value="PLD_domain"/>
</dbReference>
<dbReference type="InterPro" id="IPR025202">
    <property type="entry name" value="PLD-like_dom"/>
</dbReference>
<keyword evidence="6" id="KW-0443">Lipid metabolism</keyword>
<dbReference type="Proteomes" id="UP000220251">
    <property type="component" value="Unassembled WGS sequence"/>
</dbReference>
<proteinExistence type="inferred from homology"/>
<accession>A0A0H5E7Y5</accession>
<evidence type="ECO:0000313" key="8">
    <source>
        <dbReference type="EMBL" id="CRX39450.1"/>
    </source>
</evidence>
<dbReference type="GO" id="GO:0016042">
    <property type="term" value="P:lipid catabolic process"/>
    <property type="evidence" value="ECO:0007669"/>
    <property type="project" value="UniProtKB-KW"/>
</dbReference>
<evidence type="ECO:0000256" key="1">
    <source>
        <dbReference type="ARBA" id="ARBA00000798"/>
    </source>
</evidence>
<dbReference type="EMBL" id="CWGJ01000028">
    <property type="protein sequence ID" value="CRX39450.1"/>
    <property type="molecule type" value="Genomic_DNA"/>
</dbReference>
<sequence length="343" mass="38749">MRRKKGKSGLFLGLFVTFLLLILELSYETLNTYEPEQAEPPKLLSAQLGDDLTQTILSAIGSAKESVHLSVFNLSDHKVISALNKKAAEGVPVFLYTDANASWQGIKSLKKNIRVHLWKKGALMHQKILLIDQNAVYLGSANFSWRSLNIHRNLVLAFKSPDAANFLLTHLENSDKGKEFQEEFSKMIVVGGQRAKLILFPSKQDKVREVQKLIDGAKKTIRIAMYTWTREDFAQSCAKAKQRGVDVEVVLDRSVIQRTPNPVIQALVKGRVPTLIYQGPGLLHHKFLYVDSTKLLTGSANWTKAAFTQNRESNILLEELTPEQKETLEKLWQDLKQESKLLQ</sequence>
<dbReference type="PANTHER" id="PTHR43856">
    <property type="entry name" value="CARDIOLIPIN HYDROLASE"/>
    <property type="match status" value="1"/>
</dbReference>
<feature type="domain" description="PLD phosphodiesterase" evidence="7">
    <location>
        <begin position="120"/>
        <end position="147"/>
    </location>
</feature>
<name>A0A0H5E7Y5_9BACT</name>
<dbReference type="InterPro" id="IPR001736">
    <property type="entry name" value="PLipase_D/transphosphatidylase"/>
</dbReference>
<comment type="similarity">
    <text evidence="2">Belongs to the phospholipase D family.</text>
</comment>
<dbReference type="Gene3D" id="3.30.870.10">
    <property type="entry name" value="Endonuclease Chain A"/>
    <property type="match status" value="2"/>
</dbReference>
<evidence type="ECO:0000256" key="4">
    <source>
        <dbReference type="ARBA" id="ARBA00022801"/>
    </source>
</evidence>
<evidence type="ECO:0000256" key="3">
    <source>
        <dbReference type="ARBA" id="ARBA00012027"/>
    </source>
</evidence>
<dbReference type="GO" id="GO:0016891">
    <property type="term" value="F:RNA endonuclease activity producing 5'-phosphomonoesters, hydrolytic mechanism"/>
    <property type="evidence" value="ECO:0007669"/>
    <property type="project" value="TreeGrafter"/>
</dbReference>
<dbReference type="GO" id="GO:0006793">
    <property type="term" value="P:phosphorus metabolic process"/>
    <property type="evidence" value="ECO:0007669"/>
    <property type="project" value="UniProtKB-ARBA"/>
</dbReference>
<evidence type="ECO:0000256" key="6">
    <source>
        <dbReference type="ARBA" id="ARBA00023098"/>
    </source>
</evidence>
<reference evidence="9" key="1">
    <citation type="submission" date="2015-06" db="EMBL/GenBank/DDBJ databases">
        <authorList>
            <person name="Bertelli C."/>
        </authorList>
    </citation>
    <scope>NUCLEOTIDE SEQUENCE [LARGE SCALE GENOMIC DNA]</scope>
    <source>
        <strain evidence="9">CRIB-30</strain>
    </source>
</reference>
<dbReference type="OrthoDB" id="18806at2"/>
<dbReference type="SMART" id="SM00155">
    <property type="entry name" value="PLDc"/>
    <property type="match status" value="2"/>
</dbReference>
<gene>
    <name evidence="8" type="primary">pld</name>
    <name evidence="8" type="ORF">ELAC_2129</name>
</gene>
<dbReference type="GO" id="GO:0004630">
    <property type="term" value="F:phospholipase D activity"/>
    <property type="evidence" value="ECO:0007669"/>
    <property type="project" value="UniProtKB-EC"/>
</dbReference>
<dbReference type="AlphaFoldDB" id="A0A0H5E7Y5"/>
<dbReference type="PANTHER" id="PTHR43856:SF1">
    <property type="entry name" value="MITOCHONDRIAL CARDIOLIPIN HYDROLASE"/>
    <property type="match status" value="1"/>
</dbReference>